<keyword evidence="1" id="KW-0472">Membrane</keyword>
<feature type="transmembrane region" description="Helical" evidence="1">
    <location>
        <begin position="326"/>
        <end position="359"/>
    </location>
</feature>
<feature type="transmembrane region" description="Helical" evidence="1">
    <location>
        <begin position="261"/>
        <end position="280"/>
    </location>
</feature>
<organism evidence="2 3">
    <name type="scientific">Actinoplanes philippinensis</name>
    <dbReference type="NCBI Taxonomy" id="35752"/>
    <lineage>
        <taxon>Bacteria</taxon>
        <taxon>Bacillati</taxon>
        <taxon>Actinomycetota</taxon>
        <taxon>Actinomycetes</taxon>
        <taxon>Micromonosporales</taxon>
        <taxon>Micromonosporaceae</taxon>
        <taxon>Actinoplanes</taxon>
    </lineage>
</organism>
<name>A0A1I2BX02_9ACTN</name>
<feature type="transmembrane region" description="Helical" evidence="1">
    <location>
        <begin position="97"/>
        <end position="117"/>
    </location>
</feature>
<dbReference type="InterPro" id="IPR010640">
    <property type="entry name" value="Low_temperature_requirement_A"/>
</dbReference>
<reference evidence="2 3" key="1">
    <citation type="submission" date="2016-10" db="EMBL/GenBank/DDBJ databases">
        <authorList>
            <person name="de Groot N.N."/>
        </authorList>
    </citation>
    <scope>NUCLEOTIDE SEQUENCE [LARGE SCALE GENOMIC DNA]</scope>
    <source>
        <strain evidence="2 3">DSM 43019</strain>
    </source>
</reference>
<evidence type="ECO:0000313" key="2">
    <source>
        <dbReference type="EMBL" id="SFE60545.1"/>
    </source>
</evidence>
<feature type="transmembrane region" description="Helical" evidence="1">
    <location>
        <begin position="189"/>
        <end position="206"/>
    </location>
</feature>
<protein>
    <submittedName>
        <fullName evidence="2">Low temperature requirement protein LtrA</fullName>
    </submittedName>
</protein>
<keyword evidence="1" id="KW-1133">Transmembrane helix</keyword>
<evidence type="ECO:0000313" key="3">
    <source>
        <dbReference type="Proteomes" id="UP000199645"/>
    </source>
</evidence>
<dbReference type="EMBL" id="FONV01000002">
    <property type="protein sequence ID" value="SFE60545.1"/>
    <property type="molecule type" value="Genomic_DNA"/>
</dbReference>
<sequence length="382" mass="40774">MTQQQSTEIRVSTLELFFDLVFVFTVTQLADALAHDLSPAGLLDVVLILFAIFWMYSGYAWLTNAVAPTTTTRRTLLLAGMAGFLVTALAVPEAFGSYGWIFGAGYVVVNVVHLVLFRQAGPAARRMMRTLGPLNLLAAALVLTGGFLPEPWRHLCWAAAPLVQIVAGYVHPAEMHSITAGHFVERHSLVMIIAIGESIIAIGLGFRDVRLDGGAVLVAILALCIAYYLWWYYFAGDDKRAEHVLAAAAEPARRARLALNAWYYAHLPMLLGIVVAAVGIKKTVGHAFEPLHWGPAIALSGGVALYLLGHAAFLRLLGIPGVAYRLGAAVLVLAAVPLGHLVAVAQLAVVPLILAGGAIAEDLPRIRRLGPAAAIGDFGRGE</sequence>
<feature type="transmembrane region" description="Helical" evidence="1">
    <location>
        <begin position="213"/>
        <end position="233"/>
    </location>
</feature>
<dbReference type="Pfam" id="PF06772">
    <property type="entry name" value="LtrA"/>
    <property type="match status" value="1"/>
</dbReference>
<feature type="transmembrane region" description="Helical" evidence="1">
    <location>
        <begin position="42"/>
        <end position="62"/>
    </location>
</feature>
<dbReference type="PANTHER" id="PTHR36840">
    <property type="entry name" value="BLL5714 PROTEIN"/>
    <property type="match status" value="1"/>
</dbReference>
<feature type="transmembrane region" description="Helical" evidence="1">
    <location>
        <begin position="74"/>
        <end position="91"/>
    </location>
</feature>
<dbReference type="PANTHER" id="PTHR36840:SF1">
    <property type="entry name" value="BLL5714 PROTEIN"/>
    <property type="match status" value="1"/>
</dbReference>
<evidence type="ECO:0000256" key="1">
    <source>
        <dbReference type="SAM" id="Phobius"/>
    </source>
</evidence>
<dbReference type="RefSeq" id="WP_093610931.1">
    <property type="nucleotide sequence ID" value="NZ_BOMT01000020.1"/>
</dbReference>
<feature type="transmembrane region" description="Helical" evidence="1">
    <location>
        <begin position="12"/>
        <end position="30"/>
    </location>
</feature>
<keyword evidence="1" id="KW-0812">Transmembrane</keyword>
<dbReference type="Proteomes" id="UP000199645">
    <property type="component" value="Unassembled WGS sequence"/>
</dbReference>
<feature type="transmembrane region" description="Helical" evidence="1">
    <location>
        <begin position="292"/>
        <end position="314"/>
    </location>
</feature>
<accession>A0A1I2BX02</accession>
<dbReference type="AlphaFoldDB" id="A0A1I2BX02"/>
<dbReference type="STRING" id="35752.SAMN05421541_102574"/>
<gene>
    <name evidence="2" type="ORF">SAMN05421541_102574</name>
</gene>
<dbReference type="OrthoDB" id="7698234at2"/>
<keyword evidence="3" id="KW-1185">Reference proteome</keyword>
<proteinExistence type="predicted"/>
<feature type="transmembrane region" description="Helical" evidence="1">
    <location>
        <begin position="129"/>
        <end position="148"/>
    </location>
</feature>